<name>A0AAJ6W002_9ACAR</name>
<reference evidence="9" key="1">
    <citation type="submission" date="2025-08" db="UniProtKB">
        <authorList>
            <consortium name="RefSeq"/>
        </authorList>
    </citation>
    <scope>IDENTIFICATION</scope>
</reference>
<comment type="subcellular location">
    <subcellularLocation>
        <location evidence="1">Cell membrane</location>
        <topology evidence="1">Multi-pass membrane protein</topology>
    </subcellularLocation>
</comment>
<feature type="transmembrane region" description="Helical" evidence="7">
    <location>
        <begin position="62"/>
        <end position="83"/>
    </location>
</feature>
<dbReference type="PANTHER" id="PTHR21421">
    <property type="entry name" value="GUSTATORY RECEPTOR"/>
    <property type="match status" value="1"/>
</dbReference>
<feature type="transmembrane region" description="Helical" evidence="7">
    <location>
        <begin position="18"/>
        <end position="41"/>
    </location>
</feature>
<accession>A0AAJ6W002</accession>
<keyword evidence="3 7" id="KW-0812">Transmembrane</keyword>
<keyword evidence="2" id="KW-1003">Cell membrane</keyword>
<keyword evidence="5 7" id="KW-0472">Membrane</keyword>
<dbReference type="KEGG" id="goe:100907580"/>
<dbReference type="Pfam" id="PF08395">
    <property type="entry name" value="7tm_7"/>
    <property type="match status" value="1"/>
</dbReference>
<dbReference type="GO" id="GO:0005886">
    <property type="term" value="C:plasma membrane"/>
    <property type="evidence" value="ECO:0007669"/>
    <property type="project" value="UniProtKB-SubCell"/>
</dbReference>
<evidence type="ECO:0000313" key="9">
    <source>
        <dbReference type="RefSeq" id="XP_003746805.1"/>
    </source>
</evidence>
<keyword evidence="4 7" id="KW-1133">Transmembrane helix</keyword>
<keyword evidence="6" id="KW-0675">Receptor</keyword>
<evidence type="ECO:0000256" key="1">
    <source>
        <dbReference type="ARBA" id="ARBA00004651"/>
    </source>
</evidence>
<evidence type="ECO:0000256" key="5">
    <source>
        <dbReference type="ARBA" id="ARBA00023136"/>
    </source>
</evidence>
<keyword evidence="8" id="KW-1185">Reference proteome</keyword>
<dbReference type="GO" id="GO:0038023">
    <property type="term" value="F:signaling receptor activity"/>
    <property type="evidence" value="ECO:0007669"/>
    <property type="project" value="UniProtKB-ARBA"/>
</dbReference>
<sequence>MPHKIRDLRLLHADLCQIIMYVDSIFAPLAIFFHGGTVAGFCGETIRLIERYSKGVDSSESLSLTSVVLSLAFLVIVIPLVTISTAEICDCPRKSIQAVNKLLQEQGTLDVAAGTHQIRLFLSQMYVKDVQMTAWRFYKLDRAALMTTYGASVSYVSLVLQSTGKV</sequence>
<proteinExistence type="predicted"/>
<dbReference type="GO" id="GO:0051606">
    <property type="term" value="P:detection of stimulus"/>
    <property type="evidence" value="ECO:0007669"/>
    <property type="project" value="UniProtKB-ARBA"/>
</dbReference>
<protein>
    <submittedName>
        <fullName evidence="9">Uncharacterized protein LOC100907580</fullName>
    </submittedName>
</protein>
<dbReference type="PANTHER" id="PTHR21421:SF29">
    <property type="entry name" value="GUSTATORY RECEPTOR 5A FOR TREHALOSE-RELATED"/>
    <property type="match status" value="1"/>
</dbReference>
<dbReference type="GO" id="GO:0050909">
    <property type="term" value="P:sensory perception of taste"/>
    <property type="evidence" value="ECO:0007669"/>
    <property type="project" value="InterPro"/>
</dbReference>
<dbReference type="RefSeq" id="XP_003746805.1">
    <property type="nucleotide sequence ID" value="XM_003746757.1"/>
</dbReference>
<dbReference type="InterPro" id="IPR013604">
    <property type="entry name" value="7TM_chemorcpt"/>
</dbReference>
<dbReference type="Proteomes" id="UP000694867">
    <property type="component" value="Unplaced"/>
</dbReference>
<evidence type="ECO:0000256" key="4">
    <source>
        <dbReference type="ARBA" id="ARBA00022989"/>
    </source>
</evidence>
<evidence type="ECO:0000256" key="7">
    <source>
        <dbReference type="SAM" id="Phobius"/>
    </source>
</evidence>
<evidence type="ECO:0000256" key="6">
    <source>
        <dbReference type="ARBA" id="ARBA00023170"/>
    </source>
</evidence>
<evidence type="ECO:0000256" key="3">
    <source>
        <dbReference type="ARBA" id="ARBA00022692"/>
    </source>
</evidence>
<dbReference type="GeneID" id="100907580"/>
<evidence type="ECO:0000256" key="2">
    <source>
        <dbReference type="ARBA" id="ARBA00022475"/>
    </source>
</evidence>
<organism evidence="8 9">
    <name type="scientific">Galendromus occidentalis</name>
    <name type="common">western predatory mite</name>
    <dbReference type="NCBI Taxonomy" id="34638"/>
    <lineage>
        <taxon>Eukaryota</taxon>
        <taxon>Metazoa</taxon>
        <taxon>Ecdysozoa</taxon>
        <taxon>Arthropoda</taxon>
        <taxon>Chelicerata</taxon>
        <taxon>Arachnida</taxon>
        <taxon>Acari</taxon>
        <taxon>Parasitiformes</taxon>
        <taxon>Mesostigmata</taxon>
        <taxon>Gamasina</taxon>
        <taxon>Phytoseioidea</taxon>
        <taxon>Phytoseiidae</taxon>
        <taxon>Typhlodrominae</taxon>
        <taxon>Galendromus</taxon>
    </lineage>
</organism>
<gene>
    <name evidence="9" type="primary">LOC100907580</name>
</gene>
<evidence type="ECO:0000313" key="8">
    <source>
        <dbReference type="Proteomes" id="UP000694867"/>
    </source>
</evidence>
<dbReference type="AlphaFoldDB" id="A0AAJ6W002"/>